<dbReference type="InParanoid" id="F4P791"/>
<dbReference type="InterPro" id="IPR011989">
    <property type="entry name" value="ARM-like"/>
</dbReference>
<dbReference type="SUPFAM" id="SSF48371">
    <property type="entry name" value="ARM repeat"/>
    <property type="match status" value="2"/>
</dbReference>
<dbReference type="GO" id="GO:0036064">
    <property type="term" value="C:ciliary basal body"/>
    <property type="evidence" value="ECO:0007669"/>
    <property type="project" value="InterPro"/>
</dbReference>
<gene>
    <name evidence="1" type="ORF">BATDEDRAFT_26206</name>
</gene>
<evidence type="ECO:0008006" key="3">
    <source>
        <dbReference type="Google" id="ProtNLM"/>
    </source>
</evidence>
<protein>
    <recommendedName>
        <fullName evidence="3">Rotatin N-terminal domain-containing protein</fullName>
    </recommendedName>
</protein>
<evidence type="ECO:0000313" key="1">
    <source>
        <dbReference type="EMBL" id="EGF79042.1"/>
    </source>
</evidence>
<dbReference type="GeneID" id="18238983"/>
<dbReference type="PANTHER" id="PTHR31691">
    <property type="entry name" value="ROTATIN"/>
    <property type="match status" value="1"/>
</dbReference>
<dbReference type="OrthoDB" id="428850at2759"/>
<proteinExistence type="predicted"/>
<dbReference type="InterPro" id="IPR030791">
    <property type="entry name" value="Rotatin"/>
</dbReference>
<dbReference type="STRING" id="684364.F4P791"/>
<dbReference type="PANTHER" id="PTHR31691:SF1">
    <property type="entry name" value="ROTATIN"/>
    <property type="match status" value="1"/>
</dbReference>
<dbReference type="OMA" id="CHEMFTI"/>
<accession>F4P791</accession>
<dbReference type="Gene3D" id="1.25.10.10">
    <property type="entry name" value="Leucine-rich Repeat Variant"/>
    <property type="match status" value="1"/>
</dbReference>
<organism evidence="1 2">
    <name type="scientific">Batrachochytrium dendrobatidis (strain JAM81 / FGSC 10211)</name>
    <name type="common">Frog chytrid fungus</name>
    <dbReference type="NCBI Taxonomy" id="684364"/>
    <lineage>
        <taxon>Eukaryota</taxon>
        <taxon>Fungi</taxon>
        <taxon>Fungi incertae sedis</taxon>
        <taxon>Chytridiomycota</taxon>
        <taxon>Chytridiomycota incertae sedis</taxon>
        <taxon>Chytridiomycetes</taxon>
        <taxon>Rhizophydiales</taxon>
        <taxon>Rhizophydiales incertae sedis</taxon>
        <taxon>Batrachochytrium</taxon>
    </lineage>
</organism>
<keyword evidence="2" id="KW-1185">Reference proteome</keyword>
<sequence>MLEDPLLMQQYSNILHILLQVCTRPFVQDKLVQHGGVFKLCQLAQSSDETISKLCKQILSEIRNGPTASVSNSPLNQLATPLQRSCSHKSQNTRLLPKEQHFTSPENIKLQSVPYSNSVKFDVCSFERVHLSLLDLEAIERFSALVVGPLDDYDLEMKLFDIICMDFGSQAFLQQPHVLRVQLILSGMELSYSGRPEQSLVYLKRIAIAWGTLFRTFISSPVSTELVTPACATPNISVDGTIFHSVPDIISEDYAISLPFACHEILVHLSPYLRPNSYTNSILQILEHVLPFIKFHVETVVFKTALDLQPFTFEDAAMFYFAQLASQVKHFSINPTHPDHTIGMFKYQVMLLAVQVFCSVCQLCVNTNSAISRMIQFALMENSMPFFVTELSLYQFKTPSPDAFAFLDWLMNTSPHDPAISTIIPHIHALVDKDPRFQTVKVLDHIAFILACNLADDSLECFNLLGDACIDRLLNALSPKDLVSHCFVLQALPSFSAAIATKVIEECKTVWSPHELCLFLIRGLFHRDENINSVSLATFNSSLSISITNAFVSSHLSETVLDEPLESGVSTPKVSLPDLLKKLSIAVESNTLQVGLSAEVLAYKRQNLVTTLVSEAEIGLFNYVAKICTTFDHLSEEDLCGFVSVLRMFCETSSKARESMRCTYFDFIFGLFKEIDSASLTFKLDFARLCFAVSFSDLDKSIYPTNSLQSKAISSRHQLLPVPQGIYKRFHVFGPTRHFLKSNEDFLSHSTQEKIWLYLNNLQFGSLSSSNLPRNAISMFVKQYLTALTDASAHEAFCGSLEHLALVATLKTTKSYIEGSSVYQHISRFLTTMPRSAEDHLLLVCVVKFIRECDYFYIDHLQVYLASIKQVLFPLLQRHIDAVDLSGCESYPSSHCAIASSEILAFLSWLFTKLPLCELSKLSEATPCIVILKNYTHQLFASESGKAKNHMERINCFSVLLSLVSLPNLTISIGSTDVIAEMIHLFVQVLGFSQQNYMNFSNGNTFTYKDRVIYRCAALCLRTLSRSGLDVQRHTLFLGDHWLFDGDIDWLINLLHDDEKIMQKYGLGILGNFILIGGGLSYIEAKIPQFLNMAFSFVFDQEQHAAKRKESLVIINNYIVATFQGLQSKASVETRVLDVVHDEVKLLELKFVNILDKFGLFEHFGDLFHHHSNTPYIAALAELLMNLSVLLPGYVGHRLSSASYWSVLMEHTLMDRRFFGQPIPSALNITDSDNSIRNCPYSSLQIFEHAQWRQTHHCLALSAVQNVLETIRFLTYDNASLKNMLIGQTDILMYICQTIGDLWGLAMQYQHCPIFAALDLDQWANTLLTAFSLFADLLSDLSIHSPDALSRIFTHTDIGKHLVQLVALSLDMTHPIAHRYGCILISRLLTLHYGELVKLDLDKIFETMPDFNIDHNGLLEFCYRVKTPQVYDPKDLEQDTVGARIYRSLISHFLDYQDIPDAVLLESIRLSLQCLLGRCEFSKSMAISGQLTRTLNQRLGRVLQKTVKGKLDNADQENLYACISLLRHLFAGSTAGKLSGVENRVTVTISQIISLQDIHERLLLECFGCLRNLITKCDSAKRLVLDWKQYKKPCISILDSIRRMYQDSSQSSQVFCTIMEVLKLLVLEKTTRATLFKININAELLLVLERLFQNKETTRSRAIIGYFINATYTTDGQLAIMRIDGLLPVLTNFLGSKSTDVCESVLPLLINLSLARENKIHILANENMICILRQICTSDSLRLIAKATTLVRVLLCKSEKAKFSLKQSSFGITATELQDRLCTKYPGYISKMTKEASNGNELHIANNFTGALPEEEKRLLSEALNNAVYISRHLQSYSRKAGH</sequence>
<dbReference type="HOGENOM" id="CLU_237079_0_0_1"/>
<name>F4P791_BATDJ</name>
<dbReference type="RefSeq" id="XP_006680337.1">
    <property type="nucleotide sequence ID" value="XM_006680274.1"/>
</dbReference>
<dbReference type="Proteomes" id="UP000007241">
    <property type="component" value="Unassembled WGS sequence"/>
</dbReference>
<dbReference type="GO" id="GO:0044782">
    <property type="term" value="P:cilium organization"/>
    <property type="evidence" value="ECO:0007669"/>
    <property type="project" value="InterPro"/>
</dbReference>
<dbReference type="EMBL" id="GL882887">
    <property type="protein sequence ID" value="EGF79042.1"/>
    <property type="molecule type" value="Genomic_DNA"/>
</dbReference>
<dbReference type="InterPro" id="IPR016024">
    <property type="entry name" value="ARM-type_fold"/>
</dbReference>
<evidence type="ECO:0000313" key="2">
    <source>
        <dbReference type="Proteomes" id="UP000007241"/>
    </source>
</evidence>
<reference evidence="1 2" key="1">
    <citation type="submission" date="2009-12" db="EMBL/GenBank/DDBJ databases">
        <title>The draft genome of Batrachochytrium dendrobatidis.</title>
        <authorList>
            <consortium name="US DOE Joint Genome Institute (JGI-PGF)"/>
            <person name="Kuo A."/>
            <person name="Salamov A."/>
            <person name="Schmutz J."/>
            <person name="Lucas S."/>
            <person name="Pitluck S."/>
            <person name="Rosenblum E."/>
            <person name="Stajich J."/>
            <person name="Eisen M."/>
            <person name="Grigoriev I.V."/>
        </authorList>
    </citation>
    <scope>NUCLEOTIDE SEQUENCE [LARGE SCALE GENOMIC DNA]</scope>
    <source>
        <strain evidence="2">JAM81 / FGSC 10211</strain>
    </source>
</reference>